<protein>
    <submittedName>
        <fullName evidence="1">Uncharacterized protein</fullName>
    </submittedName>
</protein>
<feature type="non-terminal residue" evidence="1">
    <location>
        <position position="1"/>
    </location>
</feature>
<dbReference type="EMBL" id="GABZ01003042">
    <property type="protein sequence ID" value="JAA50483.1"/>
    <property type="molecule type" value="mRNA"/>
</dbReference>
<sequence>FNPHPNICLLILERREREILIGCLLCMPRPGIEPAASLCTGQCSNQLSHPAWARRPSLAKQWQACYVHSLLPTPPFPLHFVEQRPDNQNPFIPKRKSGAHICHWSTAILKSCE</sequence>
<accession>K9IQ93</accession>
<name>K9IQ93_DESRO</name>
<evidence type="ECO:0000313" key="1">
    <source>
        <dbReference type="EMBL" id="JAA50483.1"/>
    </source>
</evidence>
<proteinExistence type="evidence at transcript level"/>
<dbReference type="AlphaFoldDB" id="K9IQ93"/>
<organism evidence="1">
    <name type="scientific">Desmodus rotundus</name>
    <name type="common">Vampire bat</name>
    <dbReference type="NCBI Taxonomy" id="9430"/>
    <lineage>
        <taxon>Eukaryota</taxon>
        <taxon>Metazoa</taxon>
        <taxon>Chordata</taxon>
        <taxon>Craniata</taxon>
        <taxon>Vertebrata</taxon>
        <taxon>Euteleostomi</taxon>
        <taxon>Mammalia</taxon>
        <taxon>Eutheria</taxon>
        <taxon>Laurasiatheria</taxon>
        <taxon>Chiroptera</taxon>
        <taxon>Yangochiroptera</taxon>
        <taxon>Phyllostomidae</taxon>
        <taxon>Desmodontinae</taxon>
        <taxon>Desmodus</taxon>
    </lineage>
</organism>
<reference evidence="1" key="1">
    <citation type="submission" date="2012-11" db="EMBL/GenBank/DDBJ databases">
        <title>The Vampirome: Transcriptome and Proteome Analysis of the Submandibular and Accessory Glands of the Vampire Bat and Vector of Human Rabies, Desmodus rotundus.</title>
        <authorList>
            <person name="Francischetti I.M.B."/>
            <person name="Assumpcao T.C.F."/>
            <person name="Ma D."/>
            <person name="Vicente E.C."/>
            <person name="Ribeiro J.M.C."/>
        </authorList>
    </citation>
    <scope>NUCLEOTIDE SEQUENCE</scope>
    <source>
        <tissue evidence="1">Salivary gland</tissue>
    </source>
</reference>